<evidence type="ECO:0000313" key="2">
    <source>
        <dbReference type="EMBL" id="TWA73935.1"/>
    </source>
</evidence>
<feature type="coiled-coil region" evidence="1">
    <location>
        <begin position="1398"/>
        <end position="1425"/>
    </location>
</feature>
<gene>
    <name evidence="2" type="ORF">FBZ83_1262</name>
</gene>
<dbReference type="Proteomes" id="UP000318529">
    <property type="component" value="Unassembled WGS sequence"/>
</dbReference>
<evidence type="ECO:0000313" key="3">
    <source>
        <dbReference type="Proteomes" id="UP000318529"/>
    </source>
</evidence>
<accession>A0A560BMT8</accession>
<sequence length="1431" mass="147956">MAVELAQALIHEVVVDDSKAVAGAQNVSRAMDGMATASDKATAAATKQVSGLRLLDEATVKLSRAQESAWGALQKWKAVADDNERAMQRLARAEADLNRAVRQGVADEEEKIRVLDQLRQKLSGYAVANDNAAASTGRFKGALGNMGLQLQDVAVQAQMGTSAFIILAQQGPQIASAFGPMGIAIGTVVSIASVAAGVLFTLGDETKKSAKEIDTFGDVLGIFEGRARESGAAIETLTDSYRALGGELRALSKLALQADIATLTEKQAKDQKSAWDTIRNATMAGAKDVPASLSALQQLGQDKDLAGFLGKLQALNEKGAIKLMRDEDIRALLETGEALRVAEARMADLEGRATPAQKALLGYADAAREAAKAAAELATSQAKAGASLFTTERDLDAKIQALKGGEAAMKAYGEEQVRTQARSKAYDDAIHSGLSTLDATAEANRIAAKAVEAYRLEQQRADEQTAANAASRKAESQAERDAKAYAKVSEELDRGIAEQQRLAGVVGQSVEAQREANTQTKIAEALSKAHTTASTAEGKAIAGKVREQEKWRATAADAAVLDSSKRQLAYAQQELSLMGQAEPVRARALKSFQIQQEAGELAKTTTAENVAEWVRLQEQIADTQAIKAFRLEVQGEAKEMSRDVTEALLDREAKWRDVGKTIGKRIALGFLENQFVMPIMTTVVGAVPSLFGIQGPATAANMNAANQNGAAGLTGQATDMATNWGAGKALSWAGDKLGLTGGFDALMNTPVWGSAVGMSSTGAAAYTGTLVANPALAGPGLVQAGSLNAANGVVNAGNTAALNASYSGTTTGASGTAGATLGGVLGTAGAGFAAGSLLGGWAGTSTNSKVVGGLSGAGAGAAAGAAMGTWVFPGVGTLVGALIGGGAGGLGGLIGTQKASVGPNAQGNVVVSGGRFAEGPSAADNKGDATGVRQATAQIAAAFNSMADAYGLRAPDGTYGLYTGGDKVKGNGVRTPEELIRQIVGSLSADGLVGRALGSDVVKGSADLEQINSYLSLAKRIEATTTALDGLDKSLGGVQKAAFKAAGEGLQPMLEELKKAGEIGASAEYKALVSGQVSSILDDIANPRAYTETETAVATLTGQLAAWKSVLEQVNPDLAKTVDAIQEKGLERINKGVRDTFAANLNEANDKGFLNQLADVRKTWDAGATDALKAGVKPEDYVRLYDAQARRILDGLDNSQIDGVVSYFKDLDPVMAGLADSLRGTTTAAKEAQKAVQSTADSLTAWLNGQKLGDASSLSPVAKMEEAQRQFDAALSASRKSGDISGATKAADALLSASKPVLVMGTEGYSQREDWITSTLKNLGHELGLPGFATGGDHLGGLRIVGERGPELEWTGPSRIFSADQTRQILAGATAQAAPQVTVNVDMLPVMRAVSQSTNEVVSELRRLRQEVAELRAEKRTGTNLKLAGAA</sequence>
<comment type="caution">
    <text evidence="2">The sequence shown here is derived from an EMBL/GenBank/DDBJ whole genome shotgun (WGS) entry which is preliminary data.</text>
</comment>
<keyword evidence="1" id="KW-0175">Coiled coil</keyword>
<organism evidence="2 3">
    <name type="scientific">Azospirillum brasilense</name>
    <dbReference type="NCBI Taxonomy" id="192"/>
    <lineage>
        <taxon>Bacteria</taxon>
        <taxon>Pseudomonadati</taxon>
        <taxon>Pseudomonadota</taxon>
        <taxon>Alphaproteobacteria</taxon>
        <taxon>Rhodospirillales</taxon>
        <taxon>Azospirillaceae</taxon>
        <taxon>Azospirillum</taxon>
    </lineage>
</organism>
<dbReference type="RefSeq" id="WP_145690642.1">
    <property type="nucleotide sequence ID" value="NZ_VITH01000026.1"/>
</dbReference>
<protein>
    <submittedName>
        <fullName evidence="2">Uncharacterized protein</fullName>
    </submittedName>
</protein>
<proteinExistence type="predicted"/>
<name>A0A560BMT8_AZOBR</name>
<reference evidence="2 3" key="1">
    <citation type="submission" date="2019-06" db="EMBL/GenBank/DDBJ databases">
        <title>Genomic Encyclopedia of Type Strains, Phase IV (KMG-V): Genome sequencing to study the core and pangenomes of soil and plant-associated prokaryotes.</title>
        <authorList>
            <person name="Whitman W."/>
        </authorList>
    </citation>
    <scope>NUCLEOTIDE SEQUENCE [LARGE SCALE GENOMIC DNA]</scope>
    <source>
        <strain evidence="2 3">BR 11650</strain>
    </source>
</reference>
<evidence type="ECO:0000256" key="1">
    <source>
        <dbReference type="SAM" id="Coils"/>
    </source>
</evidence>
<dbReference type="EMBL" id="VITH01000026">
    <property type="protein sequence ID" value="TWA73935.1"/>
    <property type="molecule type" value="Genomic_DNA"/>
</dbReference>